<reference evidence="2 3" key="1">
    <citation type="submission" date="2017-01" db="EMBL/GenBank/DDBJ databases">
        <authorList>
            <person name="Mah S.A."/>
            <person name="Swanson W.J."/>
            <person name="Moy G.W."/>
            <person name="Vacquier V.D."/>
        </authorList>
    </citation>
    <scope>NUCLEOTIDE SEQUENCE [LARGE SCALE GENOMIC DNA]</scope>
    <source>
        <strain evidence="2 3">GSMNP</strain>
    </source>
</reference>
<dbReference type="InterPro" id="IPR016193">
    <property type="entry name" value="Cytidine_deaminase-like"/>
</dbReference>
<keyword evidence="3" id="KW-1185">Reference proteome</keyword>
<evidence type="ECO:0000256" key="1">
    <source>
        <dbReference type="SAM" id="MobiDB-lite"/>
    </source>
</evidence>
<dbReference type="OrthoDB" id="3180714at2759"/>
<dbReference type="STRING" id="133412.A0A1R1YGC7"/>
<feature type="region of interest" description="Disordered" evidence="1">
    <location>
        <begin position="270"/>
        <end position="290"/>
    </location>
</feature>
<name>A0A1R1YGC7_9FUNG</name>
<proteinExistence type="predicted"/>
<dbReference type="EMBL" id="LSSN01000085">
    <property type="protein sequence ID" value="OMJ25967.1"/>
    <property type="molecule type" value="Genomic_DNA"/>
</dbReference>
<dbReference type="GO" id="GO:0003824">
    <property type="term" value="F:catalytic activity"/>
    <property type="evidence" value="ECO:0007669"/>
    <property type="project" value="InterPro"/>
</dbReference>
<evidence type="ECO:0000313" key="2">
    <source>
        <dbReference type="EMBL" id="OMJ25967.1"/>
    </source>
</evidence>
<dbReference type="AlphaFoldDB" id="A0A1R1YGC7"/>
<evidence type="ECO:0000313" key="3">
    <source>
        <dbReference type="Proteomes" id="UP000187283"/>
    </source>
</evidence>
<feature type="region of interest" description="Disordered" evidence="1">
    <location>
        <begin position="207"/>
        <end position="229"/>
    </location>
</feature>
<sequence>MIKSKFEINVIVCEEGAISITNVSEQLDKFDGKKLDIEVKKVPKYKPVVYSQFEEYKKVWPVSFRLSDEYKEDKFSPEEREYIIRNIELAVEASEQCLKQRSTGCTSASEDQGCTDFGKSEYLHDRTCIGACEMSLLSPNNDTKTVNLANVGGVFADPKDGKTVVICQDETLATKFALRHAAMVAIDLVAKNNLDLQTLSSSNSQFCQQKQQNETSENDSKCTLSNNNNGDPLTPDCNNLSLGNITECNSKELYDQSRHDKISVDFSPNESVMRGVSDTQELQHKRKQPAPTNTPYLCTGLDYFTTNEPCVM</sequence>
<dbReference type="Gene3D" id="3.40.140.10">
    <property type="entry name" value="Cytidine Deaminase, domain 2"/>
    <property type="match status" value="1"/>
</dbReference>
<accession>A0A1R1YGC7</accession>
<dbReference type="Proteomes" id="UP000187283">
    <property type="component" value="Unassembled WGS sequence"/>
</dbReference>
<gene>
    <name evidence="2" type="ORF">AYI70_g537</name>
</gene>
<comment type="caution">
    <text evidence="2">The sequence shown here is derived from an EMBL/GenBank/DDBJ whole genome shotgun (WGS) entry which is preliminary data.</text>
</comment>
<organism evidence="2 3">
    <name type="scientific">Smittium culicis</name>
    <dbReference type="NCBI Taxonomy" id="133412"/>
    <lineage>
        <taxon>Eukaryota</taxon>
        <taxon>Fungi</taxon>
        <taxon>Fungi incertae sedis</taxon>
        <taxon>Zoopagomycota</taxon>
        <taxon>Kickxellomycotina</taxon>
        <taxon>Harpellomycetes</taxon>
        <taxon>Harpellales</taxon>
        <taxon>Legeriomycetaceae</taxon>
        <taxon>Smittium</taxon>
    </lineage>
</organism>
<dbReference type="GO" id="GO:0006139">
    <property type="term" value="P:nucleobase-containing compound metabolic process"/>
    <property type="evidence" value="ECO:0007669"/>
    <property type="project" value="UniProtKB-ARBA"/>
</dbReference>
<dbReference type="SUPFAM" id="SSF53927">
    <property type="entry name" value="Cytidine deaminase-like"/>
    <property type="match status" value="1"/>
</dbReference>
<protein>
    <submittedName>
        <fullName evidence="2">tRNA-specific adenosine deaminase subunit tad3</fullName>
    </submittedName>
</protein>